<dbReference type="SMART" id="SM01209">
    <property type="entry name" value="GARS_A"/>
    <property type="match status" value="1"/>
</dbReference>
<dbReference type="InterPro" id="IPR011761">
    <property type="entry name" value="ATP-grasp"/>
</dbReference>
<evidence type="ECO:0000256" key="12">
    <source>
        <dbReference type="ARBA" id="ARBA00042864"/>
    </source>
</evidence>
<dbReference type="Gene3D" id="3.40.50.20">
    <property type="match status" value="1"/>
</dbReference>
<dbReference type="RefSeq" id="WP_057152471.1">
    <property type="nucleotide sequence ID" value="NZ_AYZM01000180.1"/>
</dbReference>
<dbReference type="Gene3D" id="3.30.1490.20">
    <property type="entry name" value="ATP-grasp fold, A domain"/>
    <property type="match status" value="1"/>
</dbReference>
<comment type="cofactor">
    <cofactor evidence="2">
        <name>Mg(2+)</name>
        <dbReference type="ChEBI" id="CHEBI:18420"/>
    </cofactor>
</comment>
<dbReference type="Gene3D" id="3.90.600.10">
    <property type="entry name" value="Phosphoribosylglycinamide synthetase, C-terminal domain"/>
    <property type="match status" value="1"/>
</dbReference>
<dbReference type="GO" id="GO:0006189">
    <property type="term" value="P:'de novo' IMP biosynthetic process"/>
    <property type="evidence" value="ECO:0007669"/>
    <property type="project" value="UniProtKB-UniRule"/>
</dbReference>
<dbReference type="SUPFAM" id="SSF52440">
    <property type="entry name" value="PreATP-grasp domain"/>
    <property type="match status" value="1"/>
</dbReference>
<dbReference type="PROSITE" id="PS50975">
    <property type="entry name" value="ATP_GRASP"/>
    <property type="match status" value="1"/>
</dbReference>
<keyword evidence="6 14" id="KW-0547">Nucleotide-binding</keyword>
<dbReference type="EMBL" id="AYZM01000180">
    <property type="protein sequence ID" value="KRN15155.1"/>
    <property type="molecule type" value="Genomic_DNA"/>
</dbReference>
<evidence type="ECO:0000256" key="1">
    <source>
        <dbReference type="ARBA" id="ARBA00001936"/>
    </source>
</evidence>
<keyword evidence="17" id="KW-1185">Reference proteome</keyword>
<keyword evidence="5 13" id="KW-0436">Ligase</keyword>
<protein>
    <recommendedName>
        <fullName evidence="4 13">Phosphoribosylamine--glycine ligase</fullName>
        <ecNumber evidence="4 13">6.3.4.13</ecNumber>
    </recommendedName>
    <alternativeName>
        <fullName evidence="13">GARS</fullName>
    </alternativeName>
    <alternativeName>
        <fullName evidence="11 13">Glycinamide ribonucleotide synthetase</fullName>
    </alternativeName>
    <alternativeName>
        <fullName evidence="12 13">Phosphoribosylglycinamide synthetase</fullName>
    </alternativeName>
</protein>
<dbReference type="AlphaFoldDB" id="A0A0R2EHE6"/>
<accession>A0A0R2EHE6</accession>
<dbReference type="GO" id="GO:0005524">
    <property type="term" value="F:ATP binding"/>
    <property type="evidence" value="ECO:0007669"/>
    <property type="project" value="UniProtKB-UniRule"/>
</dbReference>
<evidence type="ECO:0000313" key="16">
    <source>
        <dbReference type="EMBL" id="KRN15155.1"/>
    </source>
</evidence>
<comment type="pathway">
    <text evidence="3 13">Purine metabolism; IMP biosynthesis via de novo pathway; N(1)-(5-phospho-D-ribosyl)glycinamide from 5-phospho-alpha-D-ribose 1-diphosphate: step 2/2.</text>
</comment>
<dbReference type="SUPFAM" id="SSF51246">
    <property type="entry name" value="Rudiment single hybrid motif"/>
    <property type="match status" value="1"/>
</dbReference>
<proteinExistence type="inferred from homology"/>
<dbReference type="UniPathway" id="UPA00074">
    <property type="reaction ID" value="UER00125"/>
</dbReference>
<gene>
    <name evidence="13" type="primary">purD</name>
    <name evidence="16" type="ORF">FD14_GL002974</name>
</gene>
<name>A0A0R2EHE6_9LACO</name>
<evidence type="ECO:0000256" key="14">
    <source>
        <dbReference type="PROSITE-ProRule" id="PRU00409"/>
    </source>
</evidence>
<dbReference type="InterPro" id="IPR020560">
    <property type="entry name" value="PRibGlycinamide_synth_C-dom"/>
</dbReference>
<dbReference type="Pfam" id="PF01071">
    <property type="entry name" value="GARS_A"/>
    <property type="match status" value="1"/>
</dbReference>
<dbReference type="HAMAP" id="MF_00138">
    <property type="entry name" value="GARS"/>
    <property type="match status" value="1"/>
</dbReference>
<keyword evidence="9" id="KW-0464">Manganese</keyword>
<dbReference type="InterPro" id="IPR020561">
    <property type="entry name" value="PRibGlycinamid_synth_ATP-grasp"/>
</dbReference>
<dbReference type="PANTHER" id="PTHR43472">
    <property type="entry name" value="PHOSPHORIBOSYLAMINE--GLYCINE LIGASE"/>
    <property type="match status" value="1"/>
</dbReference>
<comment type="similarity">
    <text evidence="10 13">Belongs to the GARS family.</text>
</comment>
<dbReference type="GO" id="GO:0046872">
    <property type="term" value="F:metal ion binding"/>
    <property type="evidence" value="ECO:0007669"/>
    <property type="project" value="InterPro"/>
</dbReference>
<dbReference type="SUPFAM" id="SSF56059">
    <property type="entry name" value="Glutathione synthetase ATP-binding domain-like"/>
    <property type="match status" value="1"/>
</dbReference>
<comment type="caution">
    <text evidence="16">The sequence shown here is derived from an EMBL/GenBank/DDBJ whole genome shotgun (WGS) entry which is preliminary data.</text>
</comment>
<dbReference type="EC" id="6.3.4.13" evidence="4 13"/>
<dbReference type="NCBIfam" id="TIGR00877">
    <property type="entry name" value="purD"/>
    <property type="match status" value="1"/>
</dbReference>
<evidence type="ECO:0000256" key="4">
    <source>
        <dbReference type="ARBA" id="ARBA00013255"/>
    </source>
</evidence>
<evidence type="ECO:0000256" key="2">
    <source>
        <dbReference type="ARBA" id="ARBA00001946"/>
    </source>
</evidence>
<keyword evidence="7 13" id="KW-0658">Purine biosynthesis</keyword>
<dbReference type="InterPro" id="IPR020562">
    <property type="entry name" value="PRibGlycinamide_synth_N"/>
</dbReference>
<evidence type="ECO:0000259" key="15">
    <source>
        <dbReference type="PROSITE" id="PS50975"/>
    </source>
</evidence>
<evidence type="ECO:0000256" key="8">
    <source>
        <dbReference type="ARBA" id="ARBA00022840"/>
    </source>
</evidence>
<dbReference type="PANTHER" id="PTHR43472:SF1">
    <property type="entry name" value="PHOSPHORIBOSYLAMINE--GLYCINE LIGASE, CHLOROPLASTIC"/>
    <property type="match status" value="1"/>
</dbReference>
<dbReference type="InterPro" id="IPR000115">
    <property type="entry name" value="PRibGlycinamide_synth"/>
</dbReference>
<evidence type="ECO:0000256" key="11">
    <source>
        <dbReference type="ARBA" id="ARBA00042242"/>
    </source>
</evidence>
<evidence type="ECO:0000313" key="17">
    <source>
        <dbReference type="Proteomes" id="UP000051442"/>
    </source>
</evidence>
<dbReference type="InterPro" id="IPR037123">
    <property type="entry name" value="PRibGlycinamide_synth_C_sf"/>
</dbReference>
<comment type="catalytic activity">
    <reaction evidence="13">
        <text>5-phospho-beta-D-ribosylamine + glycine + ATP = N(1)-(5-phospho-beta-D-ribosyl)glycinamide + ADP + phosphate + H(+)</text>
        <dbReference type="Rhea" id="RHEA:17453"/>
        <dbReference type="ChEBI" id="CHEBI:15378"/>
        <dbReference type="ChEBI" id="CHEBI:30616"/>
        <dbReference type="ChEBI" id="CHEBI:43474"/>
        <dbReference type="ChEBI" id="CHEBI:57305"/>
        <dbReference type="ChEBI" id="CHEBI:58681"/>
        <dbReference type="ChEBI" id="CHEBI:143788"/>
        <dbReference type="ChEBI" id="CHEBI:456216"/>
        <dbReference type="EC" id="6.3.4.13"/>
    </reaction>
</comment>
<comment type="cofactor">
    <cofactor evidence="1">
        <name>Mn(2+)</name>
        <dbReference type="ChEBI" id="CHEBI:29035"/>
    </cofactor>
</comment>
<dbReference type="SMART" id="SM01210">
    <property type="entry name" value="GARS_C"/>
    <property type="match status" value="1"/>
</dbReference>
<evidence type="ECO:0000256" key="9">
    <source>
        <dbReference type="ARBA" id="ARBA00023211"/>
    </source>
</evidence>
<dbReference type="GO" id="GO:0009113">
    <property type="term" value="P:purine nucleobase biosynthetic process"/>
    <property type="evidence" value="ECO:0007669"/>
    <property type="project" value="InterPro"/>
</dbReference>
<dbReference type="GO" id="GO:0004637">
    <property type="term" value="F:phosphoribosylamine-glycine ligase activity"/>
    <property type="evidence" value="ECO:0007669"/>
    <property type="project" value="UniProtKB-UniRule"/>
</dbReference>
<feature type="domain" description="ATP-grasp" evidence="15">
    <location>
        <begin position="109"/>
        <end position="310"/>
    </location>
</feature>
<dbReference type="PATRIC" id="fig|1423804.4.peg.3202"/>
<evidence type="ECO:0000256" key="5">
    <source>
        <dbReference type="ARBA" id="ARBA00022598"/>
    </source>
</evidence>
<sequence length="416" mass="44984">MEKWLVIGSGGREYVIAQTLAKKATRQVYVAPGNPMMAKMDRVIPVKIDELDFNALADFAEQQDVVCTVVGPEQPLSQGIVDAFQERQLRVFGPQQAAAQLESSKTFAKRIMAESGVPTAAYQEFTDVDEALRYVTQQPAPLVIKADGLAAGKGVIIAKTQSEAVQAVKQLMAGDQTKLLIEDYLDGEEFSLFAMVNGTEFMTLPVAQDHKRLSDGDAGPNTGGMGAYSPVPQITADIEQVAIDTVIRPVLKGLVANGTPFSGFLYAGLIRTAQGIKVIEFNVRMGDPETQVVMPQLESDLGELILGLLAGETPVAKWQQGQYYLGAVVASRDYPRSVVNGRPLPQFDDPQLLISYAGVATENSQVVSHGGRVLMVTAKAADLKTAQQQVNQTLDRVVDASAYTFRHDIGFHAIEQ</sequence>
<evidence type="ECO:0000256" key="6">
    <source>
        <dbReference type="ARBA" id="ARBA00022741"/>
    </source>
</evidence>
<dbReference type="InterPro" id="IPR016185">
    <property type="entry name" value="PreATP-grasp_dom_sf"/>
</dbReference>
<dbReference type="STRING" id="1423804.FD14_GL002974"/>
<evidence type="ECO:0000256" key="3">
    <source>
        <dbReference type="ARBA" id="ARBA00005174"/>
    </source>
</evidence>
<reference evidence="16 17" key="1">
    <citation type="journal article" date="2015" name="Genome Announc.">
        <title>Expanding the biotechnology potential of lactobacilli through comparative genomics of 213 strains and associated genera.</title>
        <authorList>
            <person name="Sun Z."/>
            <person name="Harris H.M."/>
            <person name="McCann A."/>
            <person name="Guo C."/>
            <person name="Argimon S."/>
            <person name="Zhang W."/>
            <person name="Yang X."/>
            <person name="Jeffery I.B."/>
            <person name="Cooney J.C."/>
            <person name="Kagawa T.F."/>
            <person name="Liu W."/>
            <person name="Song Y."/>
            <person name="Salvetti E."/>
            <person name="Wrobel A."/>
            <person name="Rasinkangas P."/>
            <person name="Parkhill J."/>
            <person name="Rea M.C."/>
            <person name="O'Sullivan O."/>
            <person name="Ritari J."/>
            <person name="Douillard F.P."/>
            <person name="Paul Ross R."/>
            <person name="Yang R."/>
            <person name="Briner A.E."/>
            <person name="Felis G.E."/>
            <person name="de Vos W.M."/>
            <person name="Barrangou R."/>
            <person name="Klaenhammer T.R."/>
            <person name="Caufield P.W."/>
            <person name="Cui Y."/>
            <person name="Zhang H."/>
            <person name="O'Toole P.W."/>
        </authorList>
    </citation>
    <scope>NUCLEOTIDE SEQUENCE [LARGE SCALE GENOMIC DNA]</scope>
    <source>
        <strain evidence="16 17">DSM 23365</strain>
    </source>
</reference>
<dbReference type="Gene3D" id="3.30.470.20">
    <property type="entry name" value="ATP-grasp fold, B domain"/>
    <property type="match status" value="1"/>
</dbReference>
<dbReference type="Pfam" id="PF02843">
    <property type="entry name" value="GARS_C"/>
    <property type="match status" value="1"/>
</dbReference>
<evidence type="ECO:0000256" key="7">
    <source>
        <dbReference type="ARBA" id="ARBA00022755"/>
    </source>
</evidence>
<evidence type="ECO:0000256" key="10">
    <source>
        <dbReference type="ARBA" id="ARBA00038345"/>
    </source>
</evidence>
<evidence type="ECO:0000256" key="13">
    <source>
        <dbReference type="HAMAP-Rule" id="MF_00138"/>
    </source>
</evidence>
<dbReference type="InterPro" id="IPR013815">
    <property type="entry name" value="ATP_grasp_subdomain_1"/>
</dbReference>
<keyword evidence="8 14" id="KW-0067">ATP-binding</keyword>
<dbReference type="InterPro" id="IPR011054">
    <property type="entry name" value="Rudment_hybrid_motif"/>
</dbReference>
<dbReference type="Pfam" id="PF02844">
    <property type="entry name" value="GARS_N"/>
    <property type="match status" value="1"/>
</dbReference>
<organism evidence="16 17">
    <name type="scientific">Secundilactobacillus similis DSM 23365 = JCM 2765</name>
    <dbReference type="NCBI Taxonomy" id="1423804"/>
    <lineage>
        <taxon>Bacteria</taxon>
        <taxon>Bacillati</taxon>
        <taxon>Bacillota</taxon>
        <taxon>Bacilli</taxon>
        <taxon>Lactobacillales</taxon>
        <taxon>Lactobacillaceae</taxon>
        <taxon>Secundilactobacillus</taxon>
    </lineage>
</organism>
<dbReference type="Proteomes" id="UP000051442">
    <property type="component" value="Unassembled WGS sequence"/>
</dbReference>
<dbReference type="OrthoDB" id="9807240at2"/>